<sequence length="338" mass="40508">MLLIHQLYNNILESHKYINKININKKNAIEFKKDLEYNDDLFPREIKNYIKSKIKHMTRYKTQINSRDVVINIYSRDFSYNDSEMIYKILLIINVLSLYTSKECSKNLHINIFLTPFKKMLPKKSSDILGPINVNSGFSTSGCINSGKITIYREEEWFKVLIHELFHNFNLDFATMNINKWKDKMLDIFDIQSEYNIYETYCETWARILNVAIISFMKSQDKKNFFFNFNSYMQLEKIYSLIQANKIYKNLKNPKLYRENSNVLCYYVFSGALMNDYLGFLYWCNENNRQLLKFDNTIKNVDSFFNHILSEYNNPEFIENLYLVGKLKKNKSLRMTIL</sequence>
<organism evidence="1">
    <name type="scientific">viral metagenome</name>
    <dbReference type="NCBI Taxonomy" id="1070528"/>
    <lineage>
        <taxon>unclassified sequences</taxon>
        <taxon>metagenomes</taxon>
        <taxon>organismal metagenomes</taxon>
    </lineage>
</organism>
<evidence type="ECO:0000313" key="1">
    <source>
        <dbReference type="EMBL" id="QHS84692.1"/>
    </source>
</evidence>
<dbReference type="EMBL" id="MN738811">
    <property type="protein sequence ID" value="QHS84692.1"/>
    <property type="molecule type" value="Genomic_DNA"/>
</dbReference>
<dbReference type="AlphaFoldDB" id="A0A6C0AY37"/>
<name>A0A6C0AY37_9ZZZZ</name>
<proteinExistence type="predicted"/>
<evidence type="ECO:0008006" key="2">
    <source>
        <dbReference type="Google" id="ProtNLM"/>
    </source>
</evidence>
<protein>
    <recommendedName>
        <fullName evidence="2">Peptidase M1 membrane alanine aminopeptidase domain-containing protein</fullName>
    </recommendedName>
</protein>
<reference evidence="1" key="1">
    <citation type="journal article" date="2020" name="Nature">
        <title>Giant virus diversity and host interactions through global metagenomics.</title>
        <authorList>
            <person name="Schulz F."/>
            <person name="Roux S."/>
            <person name="Paez-Espino D."/>
            <person name="Jungbluth S."/>
            <person name="Walsh D.A."/>
            <person name="Denef V.J."/>
            <person name="McMahon K.D."/>
            <person name="Konstantinidis K.T."/>
            <person name="Eloe-Fadrosh E.A."/>
            <person name="Kyrpides N.C."/>
            <person name="Woyke T."/>
        </authorList>
    </citation>
    <scope>NUCLEOTIDE SEQUENCE</scope>
    <source>
        <strain evidence="1">GVMAG-S-ERX556022-25</strain>
    </source>
</reference>
<accession>A0A6C0AY37</accession>